<gene>
    <name evidence="12" type="ORF">DZC52_11820</name>
</gene>
<dbReference type="OrthoDB" id="9121563at2"/>
<dbReference type="InterPro" id="IPR003594">
    <property type="entry name" value="HATPase_dom"/>
</dbReference>
<dbReference type="InterPro" id="IPR036890">
    <property type="entry name" value="HATPase_C_sf"/>
</dbReference>
<comment type="subcellular location">
    <subcellularLocation>
        <location evidence="2">Membrane</location>
    </subcellularLocation>
</comment>
<evidence type="ECO:0000313" key="13">
    <source>
        <dbReference type="Proteomes" id="UP000260351"/>
    </source>
</evidence>
<feature type="domain" description="Histidine kinase" evidence="11">
    <location>
        <begin position="229"/>
        <end position="434"/>
    </location>
</feature>
<dbReference type="GO" id="GO:0000155">
    <property type="term" value="F:phosphorelay sensor kinase activity"/>
    <property type="evidence" value="ECO:0007669"/>
    <property type="project" value="InterPro"/>
</dbReference>
<evidence type="ECO:0000256" key="1">
    <source>
        <dbReference type="ARBA" id="ARBA00000085"/>
    </source>
</evidence>
<dbReference type="InterPro" id="IPR005467">
    <property type="entry name" value="His_kinase_dom"/>
</dbReference>
<keyword evidence="9 10" id="KW-0472">Membrane</keyword>
<dbReference type="SMART" id="SM00387">
    <property type="entry name" value="HATPase_c"/>
    <property type="match status" value="1"/>
</dbReference>
<keyword evidence="4" id="KW-0597">Phosphoprotein</keyword>
<evidence type="ECO:0000313" key="12">
    <source>
        <dbReference type="EMBL" id="RFF29757.1"/>
    </source>
</evidence>
<dbReference type="InterPro" id="IPR004358">
    <property type="entry name" value="Sig_transdc_His_kin-like_C"/>
</dbReference>
<dbReference type="RefSeq" id="WP_116651342.1">
    <property type="nucleotide sequence ID" value="NZ_QUZK01000042.1"/>
</dbReference>
<dbReference type="Pfam" id="PF02518">
    <property type="entry name" value="HATPase_c"/>
    <property type="match status" value="1"/>
</dbReference>
<dbReference type="EC" id="2.7.13.3" evidence="3"/>
<keyword evidence="7 12" id="KW-0418">Kinase</keyword>
<reference evidence="12 13" key="1">
    <citation type="submission" date="2018-08" db="EMBL/GenBank/DDBJ databases">
        <title>Wenzhouxiangella salilacus sp. nov., a novel bacterium isolated from a saline lake in Xinjiang Province, China.</title>
        <authorList>
            <person name="Han S."/>
        </authorList>
    </citation>
    <scope>NUCLEOTIDE SEQUENCE [LARGE SCALE GENOMIC DNA]</scope>
    <source>
        <strain evidence="12 13">XDB06</strain>
    </source>
</reference>
<evidence type="ECO:0000256" key="2">
    <source>
        <dbReference type="ARBA" id="ARBA00004370"/>
    </source>
</evidence>
<dbReference type="GO" id="GO:0005886">
    <property type="term" value="C:plasma membrane"/>
    <property type="evidence" value="ECO:0007669"/>
    <property type="project" value="TreeGrafter"/>
</dbReference>
<organism evidence="12 13">
    <name type="scientific">Wenzhouxiangella sediminis</name>
    <dbReference type="NCBI Taxonomy" id="1792836"/>
    <lineage>
        <taxon>Bacteria</taxon>
        <taxon>Pseudomonadati</taxon>
        <taxon>Pseudomonadota</taxon>
        <taxon>Gammaproteobacteria</taxon>
        <taxon>Chromatiales</taxon>
        <taxon>Wenzhouxiangellaceae</taxon>
        <taxon>Wenzhouxiangella</taxon>
    </lineage>
</organism>
<keyword evidence="8 10" id="KW-1133">Transmembrane helix</keyword>
<dbReference type="CDD" id="cd00082">
    <property type="entry name" value="HisKA"/>
    <property type="match status" value="1"/>
</dbReference>
<name>A0A3E1K7U8_9GAMM</name>
<comment type="caution">
    <text evidence="12">The sequence shown here is derived from an EMBL/GenBank/DDBJ whole genome shotgun (WGS) entry which is preliminary data.</text>
</comment>
<dbReference type="Pfam" id="PF00512">
    <property type="entry name" value="HisKA"/>
    <property type="match status" value="1"/>
</dbReference>
<evidence type="ECO:0000256" key="8">
    <source>
        <dbReference type="ARBA" id="ARBA00022989"/>
    </source>
</evidence>
<dbReference type="SMART" id="SM00388">
    <property type="entry name" value="HisKA"/>
    <property type="match status" value="1"/>
</dbReference>
<feature type="transmembrane region" description="Helical" evidence="10">
    <location>
        <begin position="135"/>
        <end position="154"/>
    </location>
</feature>
<evidence type="ECO:0000256" key="3">
    <source>
        <dbReference type="ARBA" id="ARBA00012438"/>
    </source>
</evidence>
<dbReference type="Gene3D" id="3.30.565.10">
    <property type="entry name" value="Histidine kinase-like ATPase, C-terminal domain"/>
    <property type="match status" value="1"/>
</dbReference>
<protein>
    <recommendedName>
        <fullName evidence="3">histidine kinase</fullName>
        <ecNumber evidence="3">2.7.13.3</ecNumber>
    </recommendedName>
</protein>
<dbReference type="PANTHER" id="PTHR45436:SF16">
    <property type="entry name" value="HISTIDINE KINASE"/>
    <property type="match status" value="1"/>
</dbReference>
<dbReference type="SUPFAM" id="SSF55874">
    <property type="entry name" value="ATPase domain of HSP90 chaperone/DNA topoisomerase II/histidine kinase"/>
    <property type="match status" value="1"/>
</dbReference>
<dbReference type="PRINTS" id="PR00344">
    <property type="entry name" value="BCTRLSENSOR"/>
</dbReference>
<dbReference type="InterPro" id="IPR036097">
    <property type="entry name" value="HisK_dim/P_sf"/>
</dbReference>
<dbReference type="PROSITE" id="PS50109">
    <property type="entry name" value="HIS_KIN"/>
    <property type="match status" value="1"/>
</dbReference>
<dbReference type="PANTHER" id="PTHR45436">
    <property type="entry name" value="SENSOR HISTIDINE KINASE YKOH"/>
    <property type="match status" value="1"/>
</dbReference>
<feature type="transmembrane region" description="Helical" evidence="10">
    <location>
        <begin position="20"/>
        <end position="42"/>
    </location>
</feature>
<sequence length="441" mass="49831">MKPFNRLLTGGLRTRLVRVFLLQVLAISIATVLGVYAAAWVVERVLVQEALNGEAEYFWNHYEDNPDFPLPDTNNLTAYMAQNGDPSSVPGWLRDETPGFRRGHRHDDSSPVIHVSQRGDERLYLVFDEMQVSSLAWYFGVAPLTGVLLLIYLLTWLGYIMSRRAVSTVVQLADAVRNYDFRSGQLEELSEEAFGETTDTETLALINAFNQFIHRLESFIQRERNFTRNASHELRTPLAVLRSNLGLLAKQSDPEARAKTVERMNRTVRDMEALVETLLILARESESRLNWSSVVLNDLLADLLEQIASTFDRPEVTTGVRANGLLEISAPERVLAIVFTNLLRNALSYTEKGHVHVLVDRNGVTIQDSGCGMAETDLERMFEPFYRGHDRSNEGYGLGLSIVRRLCDRFGWHLHADSELGAGTEIRVEFPQATFKPFGSN</sequence>
<dbReference type="Proteomes" id="UP000260351">
    <property type="component" value="Unassembled WGS sequence"/>
</dbReference>
<dbReference type="InterPro" id="IPR003661">
    <property type="entry name" value="HisK_dim/P_dom"/>
</dbReference>
<keyword evidence="5" id="KW-0808">Transferase</keyword>
<dbReference type="SUPFAM" id="SSF47384">
    <property type="entry name" value="Homodimeric domain of signal transducing histidine kinase"/>
    <property type="match status" value="1"/>
</dbReference>
<keyword evidence="13" id="KW-1185">Reference proteome</keyword>
<dbReference type="Gene3D" id="1.10.287.130">
    <property type="match status" value="1"/>
</dbReference>
<dbReference type="EMBL" id="QUZK01000042">
    <property type="protein sequence ID" value="RFF29757.1"/>
    <property type="molecule type" value="Genomic_DNA"/>
</dbReference>
<keyword evidence="6 10" id="KW-0812">Transmembrane</keyword>
<dbReference type="InterPro" id="IPR050428">
    <property type="entry name" value="TCS_sensor_his_kinase"/>
</dbReference>
<comment type="catalytic activity">
    <reaction evidence="1">
        <text>ATP + protein L-histidine = ADP + protein N-phospho-L-histidine.</text>
        <dbReference type="EC" id="2.7.13.3"/>
    </reaction>
</comment>
<dbReference type="AlphaFoldDB" id="A0A3E1K7U8"/>
<evidence type="ECO:0000256" key="4">
    <source>
        <dbReference type="ARBA" id="ARBA00022553"/>
    </source>
</evidence>
<evidence type="ECO:0000256" key="10">
    <source>
        <dbReference type="SAM" id="Phobius"/>
    </source>
</evidence>
<evidence type="ECO:0000259" key="11">
    <source>
        <dbReference type="PROSITE" id="PS50109"/>
    </source>
</evidence>
<evidence type="ECO:0000256" key="7">
    <source>
        <dbReference type="ARBA" id="ARBA00022777"/>
    </source>
</evidence>
<proteinExistence type="predicted"/>
<evidence type="ECO:0000256" key="5">
    <source>
        <dbReference type="ARBA" id="ARBA00022679"/>
    </source>
</evidence>
<evidence type="ECO:0000256" key="9">
    <source>
        <dbReference type="ARBA" id="ARBA00023136"/>
    </source>
</evidence>
<evidence type="ECO:0000256" key="6">
    <source>
        <dbReference type="ARBA" id="ARBA00022692"/>
    </source>
</evidence>
<accession>A0A3E1K7U8</accession>